<gene>
    <name evidence="1" type="ORF">OM33_08445</name>
</gene>
<dbReference type="STRING" id="1348114.OM33_08445"/>
<evidence type="ECO:0000313" key="2">
    <source>
        <dbReference type="Proteomes" id="UP000030341"/>
    </source>
</evidence>
<reference evidence="1 2" key="1">
    <citation type="submission" date="2014-11" db="EMBL/GenBank/DDBJ databases">
        <title>Complete Genome Sequence of Pseudoalteromonas sp. Strain OCN003 Isolated from Kaneohe Bay, Oahu, Hawaii.</title>
        <authorList>
            <person name="Beurmann S."/>
            <person name="Videau P."/>
            <person name="Ushijima B."/>
            <person name="Smith A.M."/>
            <person name="Aeby G.S."/>
            <person name="Callahan S.M."/>
            <person name="Belcaid M."/>
        </authorList>
    </citation>
    <scope>NUCLEOTIDE SEQUENCE [LARGE SCALE GENOMIC DNA]</scope>
    <source>
        <strain evidence="1 2">OCN003</strain>
    </source>
</reference>
<dbReference type="OrthoDB" id="8479979at2"/>
<dbReference type="AlphaFoldDB" id="A0A0A7EF76"/>
<dbReference type="SUPFAM" id="SSF55166">
    <property type="entry name" value="Hedgehog/DD-peptidase"/>
    <property type="match status" value="1"/>
</dbReference>
<proteinExistence type="predicted"/>
<dbReference type="eggNOG" id="ENOG5032SIW">
    <property type="taxonomic scope" value="Bacteria"/>
</dbReference>
<evidence type="ECO:0000313" key="1">
    <source>
        <dbReference type="EMBL" id="AIY65183.1"/>
    </source>
</evidence>
<protein>
    <submittedName>
        <fullName evidence="1">Peptidase</fullName>
    </submittedName>
</protein>
<keyword evidence="2" id="KW-1185">Reference proteome</keyword>
<dbReference type="InterPro" id="IPR009045">
    <property type="entry name" value="Zn_M74/Hedgehog-like"/>
</dbReference>
<dbReference type="KEGG" id="pseo:OM33_08445"/>
<dbReference type="RefSeq" id="WP_038640830.1">
    <property type="nucleotide sequence ID" value="NZ_CP009888.1"/>
</dbReference>
<dbReference type="Proteomes" id="UP000030341">
    <property type="component" value="Chromosome 1"/>
</dbReference>
<dbReference type="HOGENOM" id="CLU_109248_3_1_6"/>
<organism evidence="1 2">
    <name type="scientific">Pseudoalteromonas piratica</name>
    <dbReference type="NCBI Taxonomy" id="1348114"/>
    <lineage>
        <taxon>Bacteria</taxon>
        <taxon>Pseudomonadati</taxon>
        <taxon>Pseudomonadota</taxon>
        <taxon>Gammaproteobacteria</taxon>
        <taxon>Alteromonadales</taxon>
        <taxon>Pseudoalteromonadaceae</taxon>
        <taxon>Pseudoalteromonas</taxon>
    </lineage>
</organism>
<dbReference type="EMBL" id="CP009888">
    <property type="protein sequence ID" value="AIY65183.1"/>
    <property type="molecule type" value="Genomic_DNA"/>
</dbReference>
<sequence>MAAYSRVSSQRLATCHTDLQLIFNTVIERGYDHSILCGHRDKQMQNIALKKGLSQLAWPDSKHNKKPSMAVDAGPYFSELRNTDWNDEKAFSKFAGYVCAIADELLKAGKIKHKLRWGGDWDSDGRTSDERFIDLPHFELVPV</sequence>
<accession>A0A0A7EF76</accession>
<name>A0A0A7EF76_9GAMM</name>
<dbReference type="Gene3D" id="3.30.1380.10">
    <property type="match status" value="1"/>
</dbReference>